<accession>A0AAE0BU11</accession>
<organism evidence="6 7">
    <name type="scientific">Cymbomonas tetramitiformis</name>
    <dbReference type="NCBI Taxonomy" id="36881"/>
    <lineage>
        <taxon>Eukaryota</taxon>
        <taxon>Viridiplantae</taxon>
        <taxon>Chlorophyta</taxon>
        <taxon>Pyramimonadophyceae</taxon>
        <taxon>Pyramimonadales</taxon>
        <taxon>Pyramimonadaceae</taxon>
        <taxon>Cymbomonas</taxon>
    </lineage>
</organism>
<evidence type="ECO:0000313" key="6">
    <source>
        <dbReference type="EMBL" id="KAK3242786.1"/>
    </source>
</evidence>
<dbReference type="GO" id="GO:0005524">
    <property type="term" value="F:ATP binding"/>
    <property type="evidence" value="ECO:0007669"/>
    <property type="project" value="UniProtKB-KW"/>
</dbReference>
<dbReference type="PANTHER" id="PTHR43289">
    <property type="entry name" value="MITOGEN-ACTIVATED PROTEIN KINASE KINASE KINASE 20-RELATED"/>
    <property type="match status" value="1"/>
</dbReference>
<gene>
    <name evidence="6" type="ORF">CYMTET_47531</name>
</gene>
<evidence type="ECO:0000256" key="2">
    <source>
        <dbReference type="ARBA" id="ARBA00022741"/>
    </source>
</evidence>
<feature type="domain" description="Protein kinase" evidence="5">
    <location>
        <begin position="136"/>
        <end position="356"/>
    </location>
</feature>
<dbReference type="InterPro" id="IPR000719">
    <property type="entry name" value="Prot_kinase_dom"/>
</dbReference>
<sequence length="356" mass="39457">MEDACRMIELSSGEGVFDEDEEESGMTTYITVNTATLQTDMRVLHTHQSVDDMRPHGEYRQRTECVAGIPGASVDIPEAQAAGEVELYSTVFHKCDDLTIHAGDTQDSEEWQHQQRLQKLANYVQQLTHLQGDYQLQHDAGLKRGSAGVVCFAVDTRSRTRVAIKFFLESRQYIEELANYHACAGPNIVRVLRGFGPACEELQAAASASVAPDADPAREGDTSVGEHHEPRALWSPFKDVIGRAMAGLVRPIAGVSLEKPVGLLEGGQLVLERGEFSLAEHLAWKRGLLHPWRRRLVMLDVLSALQHLHSVARMVHGDLKPANVAKFVVEDVWKLIDFTGAIPIGQATRDFAYTLR</sequence>
<keyword evidence="2" id="KW-0547">Nucleotide-binding</keyword>
<evidence type="ECO:0000313" key="7">
    <source>
        <dbReference type="Proteomes" id="UP001190700"/>
    </source>
</evidence>
<dbReference type="AlphaFoldDB" id="A0AAE0BU11"/>
<keyword evidence="4" id="KW-0067">ATP-binding</keyword>
<protein>
    <recommendedName>
        <fullName evidence="5">Protein kinase domain-containing protein</fullName>
    </recommendedName>
</protein>
<proteinExistence type="predicted"/>
<dbReference type="InterPro" id="IPR011009">
    <property type="entry name" value="Kinase-like_dom_sf"/>
</dbReference>
<keyword evidence="1" id="KW-0808">Transferase</keyword>
<dbReference type="Gene3D" id="1.10.510.10">
    <property type="entry name" value="Transferase(Phosphotransferase) domain 1"/>
    <property type="match status" value="1"/>
</dbReference>
<comment type="caution">
    <text evidence="6">The sequence shown here is derived from an EMBL/GenBank/DDBJ whole genome shotgun (WGS) entry which is preliminary data.</text>
</comment>
<reference evidence="6 7" key="1">
    <citation type="journal article" date="2015" name="Genome Biol. Evol.">
        <title>Comparative Genomics of a Bacterivorous Green Alga Reveals Evolutionary Causalities and Consequences of Phago-Mixotrophic Mode of Nutrition.</title>
        <authorList>
            <person name="Burns J.A."/>
            <person name="Paasch A."/>
            <person name="Narechania A."/>
            <person name="Kim E."/>
        </authorList>
    </citation>
    <scope>NUCLEOTIDE SEQUENCE [LARGE SCALE GENOMIC DNA]</scope>
    <source>
        <strain evidence="6 7">PLY_AMNH</strain>
    </source>
</reference>
<keyword evidence="3" id="KW-0418">Kinase</keyword>
<evidence type="ECO:0000256" key="4">
    <source>
        <dbReference type="ARBA" id="ARBA00022840"/>
    </source>
</evidence>
<dbReference type="EMBL" id="LGRX02033118">
    <property type="protein sequence ID" value="KAK3242786.1"/>
    <property type="molecule type" value="Genomic_DNA"/>
</dbReference>
<dbReference type="Gene3D" id="3.30.200.20">
    <property type="entry name" value="Phosphorylase Kinase, domain 1"/>
    <property type="match status" value="1"/>
</dbReference>
<dbReference type="PANTHER" id="PTHR43289:SF6">
    <property type="entry name" value="SERINE_THREONINE-PROTEIN KINASE NEKL-3"/>
    <property type="match status" value="1"/>
</dbReference>
<name>A0AAE0BU11_9CHLO</name>
<dbReference type="PROSITE" id="PS50011">
    <property type="entry name" value="PROTEIN_KINASE_DOM"/>
    <property type="match status" value="1"/>
</dbReference>
<dbReference type="Proteomes" id="UP001190700">
    <property type="component" value="Unassembled WGS sequence"/>
</dbReference>
<evidence type="ECO:0000259" key="5">
    <source>
        <dbReference type="PROSITE" id="PS50011"/>
    </source>
</evidence>
<evidence type="ECO:0000256" key="3">
    <source>
        <dbReference type="ARBA" id="ARBA00022777"/>
    </source>
</evidence>
<dbReference type="SUPFAM" id="SSF56112">
    <property type="entry name" value="Protein kinase-like (PK-like)"/>
    <property type="match status" value="1"/>
</dbReference>
<keyword evidence="7" id="KW-1185">Reference proteome</keyword>
<evidence type="ECO:0000256" key="1">
    <source>
        <dbReference type="ARBA" id="ARBA00022679"/>
    </source>
</evidence>
<dbReference type="GO" id="GO:0004674">
    <property type="term" value="F:protein serine/threonine kinase activity"/>
    <property type="evidence" value="ECO:0007669"/>
    <property type="project" value="TreeGrafter"/>
</dbReference>